<evidence type="ECO:0000259" key="21">
    <source>
        <dbReference type="SMART" id="SM00385"/>
    </source>
</evidence>
<feature type="compositionally biased region" description="Basic and acidic residues" evidence="19">
    <location>
        <begin position="812"/>
        <end position="823"/>
    </location>
</feature>
<evidence type="ECO:0000256" key="10">
    <source>
        <dbReference type="ARBA" id="ARBA00023136"/>
    </source>
</evidence>
<evidence type="ECO:0000256" key="3">
    <source>
        <dbReference type="ARBA" id="ARBA00008638"/>
    </source>
</evidence>
<dbReference type="Pfam" id="PF00134">
    <property type="entry name" value="Cyclin_N"/>
    <property type="match status" value="1"/>
</dbReference>
<dbReference type="InterPro" id="IPR031658">
    <property type="entry name" value="Cyclin_C_2"/>
</dbReference>
<evidence type="ECO:0000256" key="9">
    <source>
        <dbReference type="ARBA" id="ARBA00023127"/>
    </source>
</evidence>
<evidence type="ECO:0000256" key="2">
    <source>
        <dbReference type="ARBA" id="ARBA00004651"/>
    </source>
</evidence>
<evidence type="ECO:0000256" key="1">
    <source>
        <dbReference type="ARBA" id="ARBA00004189"/>
    </source>
</evidence>
<evidence type="ECO:0000256" key="4">
    <source>
        <dbReference type="ARBA" id="ARBA00010532"/>
    </source>
</evidence>
<dbReference type="CDD" id="cd20524">
    <property type="entry name" value="CYCLIN_CCNH_rpt1"/>
    <property type="match status" value="1"/>
</dbReference>
<evidence type="ECO:0000256" key="14">
    <source>
        <dbReference type="ARBA" id="ARBA00025343"/>
    </source>
</evidence>
<dbReference type="InterPro" id="IPR006671">
    <property type="entry name" value="Cyclin_N"/>
</dbReference>
<sequence>MFHSSTQKQFWTFSTEEELIKLRKQANVLYQEKYCLSKQNTSKSVSVGNDRFFLTVDEHQALVHYYEKQLRDFCWKFNPPMPLNTVGTACCYMKRLYLRKSVMEYHPRLMFLVCIWLACKIEEFNISMEQFVKNISWTDETIGDAVLTLELILIQELNFHLTIHNAFRPMEGFFIDIKTRFSSLNNPESLRKNAKDFIVRSLSTDVCLMFTPCQIALSALLSSASKQEINIDRYVTDVLFKGQTHEMLSQTIQRIKKIRTIVKNADAGFPAREKIKAVEAKLENCYDKDKDPTSYEYMQHQHEIEQENTSNIDVRLKNQFFLQHYQNSVEMSSVSFTAFLQQTIVVPGTLMYDLNWKDVKTPVYRSFYLFNVTNKEEFLAQTPGKFVKPILQEIGPYTYREFLVKENVEYLDYNKTYPQQVYYKQTATFYFDPERSNGSKDDVLTTLNFIVPLIPALLENLIHNDGILKAAYVYLNKLIRETKTELLFTMSVDEYLFGFQNSLFDALIDIVAPDSGIDKFGLFLLTNMSIGWRDYQVYTGHNNHELTSVITKYKNMSELPYWNGTTCNMINGTDGTMTPPFLDKTKPIYFFVDEMCRSLYANFEEDYTVHNIKGWKYTVPAEVFQSPLKNTNNECFCLDPNHETCQHDGATLVGSCLFGVPLLVSFPHFLYGDGFYASKLVGMHPNKPDHEMALVFEPSVGVPLKVESRIQLNMYMTPNKEVKILSNINESFAFPMAWLNENAELQESDAVWLHKLLYKIDDIALLLQIVLLVIGGALLIGIFVYMVRKRYVSSNKSQDDQHSLPSSAKGSAKPDELPLEKAKGSQNLTHSKCKC</sequence>
<organism evidence="22 23">
    <name type="scientific">Clavelina lepadiformis</name>
    <name type="common">Light-bulb sea squirt</name>
    <name type="synonym">Ascidia lepadiformis</name>
    <dbReference type="NCBI Taxonomy" id="159417"/>
    <lineage>
        <taxon>Eukaryota</taxon>
        <taxon>Metazoa</taxon>
        <taxon>Chordata</taxon>
        <taxon>Tunicata</taxon>
        <taxon>Ascidiacea</taxon>
        <taxon>Aplousobranchia</taxon>
        <taxon>Clavelinidae</taxon>
        <taxon>Clavelina</taxon>
    </lineage>
</organism>
<dbReference type="Pfam" id="PF01130">
    <property type="entry name" value="CD36"/>
    <property type="match status" value="1"/>
</dbReference>
<accession>A0ABP0EXB2</accession>
<dbReference type="CDD" id="cd20525">
    <property type="entry name" value="CYCLIN_CCNH_rpt2"/>
    <property type="match status" value="1"/>
</dbReference>
<dbReference type="PRINTS" id="PR01610">
    <property type="entry name" value="CD36ANTIGEN"/>
</dbReference>
<reference evidence="22 23" key="1">
    <citation type="submission" date="2024-02" db="EMBL/GenBank/DDBJ databases">
        <authorList>
            <person name="Daric V."/>
            <person name="Darras S."/>
        </authorList>
    </citation>
    <scope>NUCLEOTIDE SEQUENCE [LARGE SCALE GENOMIC DNA]</scope>
</reference>
<feature type="region of interest" description="Disordered" evidence="19">
    <location>
        <begin position="797"/>
        <end position="835"/>
    </location>
</feature>
<comment type="similarity">
    <text evidence="3">Belongs to the cyclin family. Cyclin C subfamily.</text>
</comment>
<keyword evidence="13" id="KW-0325">Glycoprotein</keyword>
<keyword evidence="6" id="KW-1003">Cell membrane</keyword>
<comment type="subcellular location">
    <subcellularLocation>
        <location evidence="2">Cell membrane</location>
        <topology evidence="2">Multi-pass membrane protein</topology>
    </subcellularLocation>
    <subcellularLocation>
        <location evidence="1">Membrane</location>
        <location evidence="1">Caveola</location>
        <topology evidence="1">Multi-pass membrane protein</topology>
    </subcellularLocation>
</comment>
<evidence type="ECO:0000256" key="12">
    <source>
        <dbReference type="ARBA" id="ARBA00023170"/>
    </source>
</evidence>
<dbReference type="Pfam" id="PF16899">
    <property type="entry name" value="Cyclin_C_2"/>
    <property type="match status" value="1"/>
</dbReference>
<keyword evidence="7 20" id="KW-0812">Transmembrane</keyword>
<dbReference type="InterPro" id="IPR002159">
    <property type="entry name" value="CD36_fam"/>
</dbReference>
<keyword evidence="11" id="KW-1015">Disulfide bond</keyword>
<dbReference type="NCBIfam" id="TIGR00569">
    <property type="entry name" value="ccl1"/>
    <property type="match status" value="1"/>
</dbReference>
<dbReference type="Gene3D" id="1.10.472.10">
    <property type="entry name" value="Cyclin-like"/>
    <property type="match status" value="2"/>
</dbReference>
<name>A0ABP0EXB2_CLALP</name>
<evidence type="ECO:0000256" key="11">
    <source>
        <dbReference type="ARBA" id="ARBA00023157"/>
    </source>
</evidence>
<keyword evidence="23" id="KW-1185">Reference proteome</keyword>
<evidence type="ECO:0000256" key="8">
    <source>
        <dbReference type="ARBA" id="ARBA00022989"/>
    </source>
</evidence>
<evidence type="ECO:0000256" key="19">
    <source>
        <dbReference type="SAM" id="MobiDB-lite"/>
    </source>
</evidence>
<feature type="domain" description="Cyclin-like" evidence="21">
    <location>
        <begin position="68"/>
        <end position="151"/>
    </location>
</feature>
<dbReference type="InterPro" id="IPR013763">
    <property type="entry name" value="Cyclin-like_dom"/>
</dbReference>
<evidence type="ECO:0000313" key="22">
    <source>
        <dbReference type="EMBL" id="CAK8672095.1"/>
    </source>
</evidence>
<keyword evidence="10 20" id="KW-0472">Membrane</keyword>
<comment type="function">
    <text evidence="14">Regulates CDK7, the catalytic subunit of the CDK-activating kinase (CAK) enzymatic complex. CAK activates the cyclin-associated kinases CDK1, CDK2, CDK4 and CDK6 by threonine phosphorylation. CAK complexed to the core-TFIIH basal transcription factor activates RNA polymerase II by serine phosphorylation of the repetitive C-terminal domain (CTD) of its large subunit (POLR2A), allowing its escape from the promoter and elongation of the transcripts. Involved in cell cycle control and in RNA transcription by RNA polymerase II. Its expression and activity are constant throughout the cell cycle.</text>
</comment>
<evidence type="ECO:0000313" key="23">
    <source>
        <dbReference type="Proteomes" id="UP001642483"/>
    </source>
</evidence>
<evidence type="ECO:0000256" key="18">
    <source>
        <dbReference type="RuleBase" id="RU000383"/>
    </source>
</evidence>
<evidence type="ECO:0000256" key="5">
    <source>
        <dbReference type="ARBA" id="ARBA00019496"/>
    </source>
</evidence>
<evidence type="ECO:0000256" key="16">
    <source>
        <dbReference type="ARBA" id="ARBA00040821"/>
    </source>
</evidence>
<dbReference type="PRINTS" id="PR01609">
    <property type="entry name" value="CD36FAMILY"/>
</dbReference>
<feature type="transmembrane region" description="Helical" evidence="20">
    <location>
        <begin position="765"/>
        <end position="787"/>
    </location>
</feature>
<evidence type="ECO:0000256" key="17">
    <source>
        <dbReference type="ARBA" id="ARBA00042244"/>
    </source>
</evidence>
<dbReference type="PANTHER" id="PTHR11923">
    <property type="entry name" value="SCAVENGER RECEPTOR CLASS B TYPE-1 SR-B1"/>
    <property type="match status" value="1"/>
</dbReference>
<protein>
    <recommendedName>
        <fullName evidence="5">Cyclin-H</fullName>
    </recommendedName>
    <alternativeName>
        <fullName evidence="17">SR-BI</fullName>
    </alternativeName>
    <alternativeName>
        <fullName evidence="16">Scavenger receptor class B member 1</fullName>
    </alternativeName>
</protein>
<evidence type="ECO:0000256" key="6">
    <source>
        <dbReference type="ARBA" id="ARBA00022475"/>
    </source>
</evidence>
<evidence type="ECO:0000256" key="20">
    <source>
        <dbReference type="SAM" id="Phobius"/>
    </source>
</evidence>
<feature type="compositionally biased region" description="Polar residues" evidence="19">
    <location>
        <begin position="824"/>
        <end position="835"/>
    </location>
</feature>
<dbReference type="InterPro" id="IPR036915">
    <property type="entry name" value="Cyclin-like_sf"/>
</dbReference>
<keyword evidence="9 18" id="KW-0195">Cyclin</keyword>
<evidence type="ECO:0000256" key="13">
    <source>
        <dbReference type="ARBA" id="ARBA00023180"/>
    </source>
</evidence>
<dbReference type="PANTHER" id="PTHR11923:SF110">
    <property type="entry name" value="SCAVENGER RECEPTOR CLASS B MEMBER 1"/>
    <property type="match status" value="1"/>
</dbReference>
<keyword evidence="12" id="KW-0675">Receptor</keyword>
<dbReference type="Proteomes" id="UP001642483">
    <property type="component" value="Unassembled WGS sequence"/>
</dbReference>
<dbReference type="InterPro" id="IPR027081">
    <property type="entry name" value="CyclinH/Ccl1"/>
</dbReference>
<gene>
    <name evidence="22" type="ORF">CVLEPA_LOCUS1089</name>
</gene>
<comment type="subunit">
    <text evidence="15">Associates primarily with CDK7 and MAT1 to form the CAK complex. CAK can further associate with the core-TFIIH to form the TFIIH basal transcription factor.</text>
</comment>
<keyword evidence="8 20" id="KW-1133">Transmembrane helix</keyword>
<comment type="similarity">
    <text evidence="4">Belongs to the CD36 family.</text>
</comment>
<comment type="caution">
    <text evidence="22">The sequence shown here is derived from an EMBL/GenBank/DDBJ whole genome shotgun (WGS) entry which is preliminary data.</text>
</comment>
<dbReference type="SUPFAM" id="SSF47954">
    <property type="entry name" value="Cyclin-like"/>
    <property type="match status" value="2"/>
</dbReference>
<dbReference type="InterPro" id="IPR005428">
    <property type="entry name" value="CD36/SCARB1/SNMP1"/>
</dbReference>
<proteinExistence type="inferred from homology"/>
<dbReference type="EMBL" id="CAWYQH010000001">
    <property type="protein sequence ID" value="CAK8672095.1"/>
    <property type="molecule type" value="Genomic_DNA"/>
</dbReference>
<evidence type="ECO:0000256" key="15">
    <source>
        <dbReference type="ARBA" id="ARBA00026042"/>
    </source>
</evidence>
<dbReference type="SMART" id="SM00385">
    <property type="entry name" value="CYCLIN"/>
    <property type="match status" value="1"/>
</dbReference>
<evidence type="ECO:0000256" key="7">
    <source>
        <dbReference type="ARBA" id="ARBA00022692"/>
    </source>
</evidence>